<dbReference type="SUPFAM" id="SSF51215">
    <property type="entry name" value="Regulatory protein AraC"/>
    <property type="match status" value="1"/>
</dbReference>
<dbReference type="GO" id="GO:0003700">
    <property type="term" value="F:DNA-binding transcription factor activity"/>
    <property type="evidence" value="ECO:0007669"/>
    <property type="project" value="InterPro"/>
</dbReference>
<dbReference type="Pfam" id="PF12833">
    <property type="entry name" value="HTH_18"/>
    <property type="match status" value="1"/>
</dbReference>
<accession>A0A365Y3M8</accession>
<gene>
    <name evidence="3" type="ORF">DF182_10135</name>
</gene>
<keyword evidence="1" id="KW-0238">DNA-binding</keyword>
<dbReference type="InterPro" id="IPR037923">
    <property type="entry name" value="HTH-like"/>
</dbReference>
<dbReference type="Gene3D" id="1.10.10.60">
    <property type="entry name" value="Homeodomain-like"/>
    <property type="match status" value="1"/>
</dbReference>
<organism evidence="3 4">
    <name type="scientific">Chitinophaga flava</name>
    <dbReference type="NCBI Taxonomy" id="2259036"/>
    <lineage>
        <taxon>Bacteria</taxon>
        <taxon>Pseudomonadati</taxon>
        <taxon>Bacteroidota</taxon>
        <taxon>Chitinophagia</taxon>
        <taxon>Chitinophagales</taxon>
        <taxon>Chitinophagaceae</taxon>
        <taxon>Chitinophaga</taxon>
    </lineage>
</organism>
<dbReference type="InterPro" id="IPR018060">
    <property type="entry name" value="HTH_AraC"/>
</dbReference>
<reference evidence="3 4" key="1">
    <citation type="submission" date="2018-05" db="EMBL/GenBank/DDBJ databases">
        <title>Chitinophaga sp. K3CV102501T nov., isolated from isolated from a monsoon evergreen broad-leaved forest soil.</title>
        <authorList>
            <person name="Lv Y."/>
        </authorList>
    </citation>
    <scope>NUCLEOTIDE SEQUENCE [LARGE SCALE GENOMIC DNA]</scope>
    <source>
        <strain evidence="3 4">GDMCC 1.1325</strain>
    </source>
</reference>
<dbReference type="EMBL" id="QFFJ01000001">
    <property type="protein sequence ID" value="RBL92911.1"/>
    <property type="molecule type" value="Genomic_DNA"/>
</dbReference>
<evidence type="ECO:0000259" key="2">
    <source>
        <dbReference type="PROSITE" id="PS01124"/>
    </source>
</evidence>
<evidence type="ECO:0000256" key="1">
    <source>
        <dbReference type="ARBA" id="ARBA00023125"/>
    </source>
</evidence>
<dbReference type="PANTHER" id="PTHR43280:SF28">
    <property type="entry name" value="HTH-TYPE TRANSCRIPTIONAL ACTIVATOR RHAS"/>
    <property type="match status" value="1"/>
</dbReference>
<dbReference type="GO" id="GO:0043565">
    <property type="term" value="F:sequence-specific DNA binding"/>
    <property type="evidence" value="ECO:0007669"/>
    <property type="project" value="InterPro"/>
</dbReference>
<dbReference type="SMART" id="SM00342">
    <property type="entry name" value="HTH_ARAC"/>
    <property type="match status" value="1"/>
</dbReference>
<protein>
    <recommendedName>
        <fullName evidence="2">HTH araC/xylS-type domain-containing protein</fullName>
    </recommendedName>
</protein>
<evidence type="ECO:0000313" key="4">
    <source>
        <dbReference type="Proteomes" id="UP000253410"/>
    </source>
</evidence>
<evidence type="ECO:0000313" key="3">
    <source>
        <dbReference type="EMBL" id="RBL92911.1"/>
    </source>
</evidence>
<proteinExistence type="predicted"/>
<dbReference type="Proteomes" id="UP000253410">
    <property type="component" value="Unassembled WGS sequence"/>
</dbReference>
<keyword evidence="4" id="KW-1185">Reference proteome</keyword>
<dbReference type="PROSITE" id="PS01124">
    <property type="entry name" value="HTH_ARAC_FAMILY_2"/>
    <property type="match status" value="1"/>
</dbReference>
<name>A0A365Y3M8_9BACT</name>
<comment type="caution">
    <text evidence="3">The sequence shown here is derived from an EMBL/GenBank/DDBJ whole genome shotgun (WGS) entry which is preliminary data.</text>
</comment>
<sequence length="310" mass="36286">MVNKRGKAVTRLDTGCSMAVNMYFSSMEQIHEPFSISVTELDHWEKRNRRNNFFELVYILKGKGKQCVNYNQVPYQEGSFFLLPSSDCHLYDITATTTFLFIRFTANFFSSDEECVIDFGKWFCRLNFIIGNYNRLPGELISNGADKQHLVHLLELLMYENQRNDPHTRRIMQSTMVSILELIARNVATALPPQSLYEEKKFADLLLHVQYHLLDEEMITPQFLSERFHIAPTYFSEYFKRNARETYQEFILRSKLKLAEAKALYTDIPFKEIAYDLGFTDSSHLNKMMKRFYNKGMSAIRKSAMADVPA</sequence>
<feature type="domain" description="HTH araC/xylS-type" evidence="2">
    <location>
        <begin position="203"/>
        <end position="303"/>
    </location>
</feature>
<dbReference type="AlphaFoldDB" id="A0A365Y3M8"/>
<dbReference type="PANTHER" id="PTHR43280">
    <property type="entry name" value="ARAC-FAMILY TRANSCRIPTIONAL REGULATOR"/>
    <property type="match status" value="1"/>
</dbReference>